<gene>
    <name evidence="1" type="ORF">MM415A00945_0010</name>
</gene>
<sequence length="233" mass="25948">MAKWDWKQYYVDVTIDGNTMLRAKGTEKVLDIVESKMTNASKTVKKLLTQDVFGDGTGNSGKAIDGLLNGIATTGTYGGIAKGTYDWWQGQYDSTGGSFTLNMVQTQCGETTDGSTKPDVIITTQSIWNKFWARVQPAQRYISSKRNADLAQIGFSGIEFNDAVVLADKYCPAGYIFILNTDYWKLVVHRDRDMSWTPPKVPLDQDAYVRQVLWAGNLVCQAPRWQGMISSVT</sequence>
<name>A0A6M3KBS3_9ZZZZ</name>
<dbReference type="InterPro" id="IPR049718">
    <property type="entry name" value="AKO59007-like"/>
</dbReference>
<protein>
    <submittedName>
        <fullName evidence="1">Putative capsid protein</fullName>
    </submittedName>
</protein>
<reference evidence="1" key="1">
    <citation type="submission" date="2020-03" db="EMBL/GenBank/DDBJ databases">
        <title>The deep terrestrial virosphere.</title>
        <authorList>
            <person name="Holmfeldt K."/>
            <person name="Nilsson E."/>
            <person name="Simone D."/>
            <person name="Lopez-Fernandez M."/>
            <person name="Wu X."/>
            <person name="de Brujin I."/>
            <person name="Lundin D."/>
            <person name="Andersson A."/>
            <person name="Bertilsson S."/>
            <person name="Dopson M."/>
        </authorList>
    </citation>
    <scope>NUCLEOTIDE SEQUENCE</scope>
    <source>
        <strain evidence="1">MM415A00945</strain>
    </source>
</reference>
<dbReference type="NCBIfam" id="NF033394">
    <property type="entry name" value="capsid_maj_Podo"/>
    <property type="match status" value="1"/>
</dbReference>
<evidence type="ECO:0000313" key="1">
    <source>
        <dbReference type="EMBL" id="QJA79085.1"/>
    </source>
</evidence>
<organism evidence="1">
    <name type="scientific">viral metagenome</name>
    <dbReference type="NCBI Taxonomy" id="1070528"/>
    <lineage>
        <taxon>unclassified sequences</taxon>
        <taxon>metagenomes</taxon>
        <taxon>organismal metagenomes</taxon>
    </lineage>
</organism>
<dbReference type="AlphaFoldDB" id="A0A6M3KBS3"/>
<dbReference type="EMBL" id="MT142366">
    <property type="protein sequence ID" value="QJA79085.1"/>
    <property type="molecule type" value="Genomic_DNA"/>
</dbReference>
<accession>A0A6M3KBS3</accession>
<proteinExistence type="predicted"/>